<organism evidence="2 3">
    <name type="scientific">Ilyodon furcidens</name>
    <name type="common">goldbreast splitfin</name>
    <dbReference type="NCBI Taxonomy" id="33524"/>
    <lineage>
        <taxon>Eukaryota</taxon>
        <taxon>Metazoa</taxon>
        <taxon>Chordata</taxon>
        <taxon>Craniata</taxon>
        <taxon>Vertebrata</taxon>
        <taxon>Euteleostomi</taxon>
        <taxon>Actinopterygii</taxon>
        <taxon>Neopterygii</taxon>
        <taxon>Teleostei</taxon>
        <taxon>Neoteleostei</taxon>
        <taxon>Acanthomorphata</taxon>
        <taxon>Ovalentaria</taxon>
        <taxon>Atherinomorphae</taxon>
        <taxon>Cyprinodontiformes</taxon>
        <taxon>Goodeidae</taxon>
        <taxon>Ilyodon</taxon>
    </lineage>
</organism>
<feature type="compositionally biased region" description="Polar residues" evidence="1">
    <location>
        <begin position="23"/>
        <end position="39"/>
    </location>
</feature>
<dbReference type="Proteomes" id="UP001482620">
    <property type="component" value="Unassembled WGS sequence"/>
</dbReference>
<keyword evidence="3" id="KW-1185">Reference proteome</keyword>
<evidence type="ECO:0000313" key="2">
    <source>
        <dbReference type="EMBL" id="MEQ2234375.1"/>
    </source>
</evidence>
<evidence type="ECO:0000313" key="3">
    <source>
        <dbReference type="Proteomes" id="UP001482620"/>
    </source>
</evidence>
<protein>
    <submittedName>
        <fullName evidence="2">NSFL1 cofactor p47</fullName>
    </submittedName>
</protein>
<feature type="compositionally biased region" description="Acidic residues" evidence="1">
    <location>
        <begin position="47"/>
        <end position="60"/>
    </location>
</feature>
<name>A0ABV0TNA3_9TELE</name>
<sequence>LALGSFFEDGNDDDIITLPQPEGGSSVTRSTGPSSQPRVTSFRDLMPEAEDDSDEEEGQR</sequence>
<dbReference type="EMBL" id="JAHRIQ010039545">
    <property type="protein sequence ID" value="MEQ2234375.1"/>
    <property type="molecule type" value="Genomic_DNA"/>
</dbReference>
<reference evidence="2 3" key="1">
    <citation type="submission" date="2021-06" db="EMBL/GenBank/DDBJ databases">
        <authorList>
            <person name="Palmer J.M."/>
        </authorList>
    </citation>
    <scope>NUCLEOTIDE SEQUENCE [LARGE SCALE GENOMIC DNA]</scope>
    <source>
        <strain evidence="3">if_2019</strain>
        <tissue evidence="2">Muscle</tissue>
    </source>
</reference>
<proteinExistence type="predicted"/>
<evidence type="ECO:0000256" key="1">
    <source>
        <dbReference type="SAM" id="MobiDB-lite"/>
    </source>
</evidence>
<gene>
    <name evidence="2" type="primary">NSFL1C_2</name>
    <name evidence="2" type="ORF">ILYODFUR_031209</name>
</gene>
<accession>A0ABV0TNA3</accession>
<feature type="non-terminal residue" evidence="2">
    <location>
        <position position="1"/>
    </location>
</feature>
<feature type="region of interest" description="Disordered" evidence="1">
    <location>
        <begin position="1"/>
        <end position="60"/>
    </location>
</feature>
<comment type="caution">
    <text evidence="2">The sequence shown here is derived from an EMBL/GenBank/DDBJ whole genome shotgun (WGS) entry which is preliminary data.</text>
</comment>